<evidence type="ECO:0000313" key="2">
    <source>
        <dbReference type="Proteomes" id="UP001589833"/>
    </source>
</evidence>
<sequence length="61" mass="7185">MKQKVTEKGRVFEGTEKIFLADLRKQQWLHTLRASGLRNPAHCLKAREKGKNRTFFAGFFY</sequence>
<evidence type="ECO:0000313" key="1">
    <source>
        <dbReference type="EMBL" id="MFC0561188.1"/>
    </source>
</evidence>
<evidence type="ECO:0008006" key="3">
    <source>
        <dbReference type="Google" id="ProtNLM"/>
    </source>
</evidence>
<dbReference type="EMBL" id="JBHLTR010000054">
    <property type="protein sequence ID" value="MFC0561188.1"/>
    <property type="molecule type" value="Genomic_DNA"/>
</dbReference>
<accession>A0ABV6NM61</accession>
<comment type="caution">
    <text evidence="1">The sequence shown here is derived from an EMBL/GenBank/DDBJ whole genome shotgun (WGS) entry which is preliminary data.</text>
</comment>
<organism evidence="1 2">
    <name type="scientific">Halalkalibacter alkalisediminis</name>
    <dbReference type="NCBI Taxonomy" id="935616"/>
    <lineage>
        <taxon>Bacteria</taxon>
        <taxon>Bacillati</taxon>
        <taxon>Bacillota</taxon>
        <taxon>Bacilli</taxon>
        <taxon>Bacillales</taxon>
        <taxon>Bacillaceae</taxon>
        <taxon>Halalkalibacter</taxon>
    </lineage>
</organism>
<reference evidence="1 2" key="1">
    <citation type="submission" date="2024-09" db="EMBL/GenBank/DDBJ databases">
        <authorList>
            <person name="Sun Q."/>
            <person name="Mori K."/>
        </authorList>
    </citation>
    <scope>NUCLEOTIDE SEQUENCE [LARGE SCALE GENOMIC DNA]</scope>
    <source>
        <strain evidence="1 2">NCAIM B.02301</strain>
    </source>
</reference>
<keyword evidence="2" id="KW-1185">Reference proteome</keyword>
<proteinExistence type="predicted"/>
<name>A0ABV6NM61_9BACI</name>
<gene>
    <name evidence="1" type="ORF">ACFFH4_19765</name>
</gene>
<dbReference type="Proteomes" id="UP001589833">
    <property type="component" value="Unassembled WGS sequence"/>
</dbReference>
<protein>
    <recommendedName>
        <fullName evidence="3">Transposase</fullName>
    </recommendedName>
</protein>
<dbReference type="RefSeq" id="WP_273842614.1">
    <property type="nucleotide sequence ID" value="NZ_JAQQWT010000005.1"/>
</dbReference>